<name>A0A5N6K6L0_MONLA</name>
<dbReference type="AlphaFoldDB" id="A0A5N6K6L0"/>
<comment type="caution">
    <text evidence="2">The sequence shown here is derived from an EMBL/GenBank/DDBJ whole genome shotgun (WGS) entry which is preliminary data.</text>
</comment>
<accession>A0A5N6K6L0</accession>
<organism evidence="2 3">
    <name type="scientific">Monilinia laxa</name>
    <name type="common">Brown rot fungus</name>
    <name type="synonym">Sclerotinia laxa</name>
    <dbReference type="NCBI Taxonomy" id="61186"/>
    <lineage>
        <taxon>Eukaryota</taxon>
        <taxon>Fungi</taxon>
        <taxon>Dikarya</taxon>
        <taxon>Ascomycota</taxon>
        <taxon>Pezizomycotina</taxon>
        <taxon>Leotiomycetes</taxon>
        <taxon>Helotiales</taxon>
        <taxon>Sclerotiniaceae</taxon>
        <taxon>Monilinia</taxon>
    </lineage>
</organism>
<keyword evidence="3" id="KW-1185">Reference proteome</keyword>
<dbReference type="Proteomes" id="UP000326757">
    <property type="component" value="Unassembled WGS sequence"/>
</dbReference>
<proteinExistence type="predicted"/>
<keyword evidence="1" id="KW-0472">Membrane</keyword>
<feature type="transmembrane region" description="Helical" evidence="1">
    <location>
        <begin position="30"/>
        <end position="52"/>
    </location>
</feature>
<keyword evidence="1" id="KW-0812">Transmembrane</keyword>
<evidence type="ECO:0000313" key="3">
    <source>
        <dbReference type="Proteomes" id="UP000326757"/>
    </source>
</evidence>
<sequence>MHIRDASRPGSHEGMRFRYIIERIGKQEKYSVGCISLGVWGEMVWICIYLSLQYNIFFPLHLTTEGHHLQDERNNRNQKC</sequence>
<reference evidence="2 3" key="1">
    <citation type="submission" date="2019-06" db="EMBL/GenBank/DDBJ databases">
        <title>Genome Sequence of the Brown Rot Fungal Pathogen Monilinia laxa.</title>
        <authorList>
            <person name="De Miccolis Angelini R.M."/>
            <person name="Landi L."/>
            <person name="Abate D."/>
            <person name="Pollastro S."/>
            <person name="Romanazzi G."/>
            <person name="Faretra F."/>
        </authorList>
    </citation>
    <scope>NUCLEOTIDE SEQUENCE [LARGE SCALE GENOMIC DNA]</scope>
    <source>
        <strain evidence="2 3">Mlax316</strain>
    </source>
</reference>
<keyword evidence="1" id="KW-1133">Transmembrane helix</keyword>
<evidence type="ECO:0000256" key="1">
    <source>
        <dbReference type="SAM" id="Phobius"/>
    </source>
</evidence>
<gene>
    <name evidence="2" type="ORF">EYC80_001911</name>
</gene>
<evidence type="ECO:0000313" key="2">
    <source>
        <dbReference type="EMBL" id="KAB8298159.1"/>
    </source>
</evidence>
<dbReference type="EMBL" id="VIGI01000007">
    <property type="protein sequence ID" value="KAB8298159.1"/>
    <property type="molecule type" value="Genomic_DNA"/>
</dbReference>
<protein>
    <submittedName>
        <fullName evidence="2">Uncharacterized protein</fullName>
    </submittedName>
</protein>